<feature type="region of interest" description="Disordered" evidence="1">
    <location>
        <begin position="208"/>
        <end position="236"/>
    </location>
</feature>
<protein>
    <recommendedName>
        <fullName evidence="6">Transposase-associated domain-containing protein</fullName>
    </recommendedName>
</protein>
<dbReference type="EMBL" id="JADFTS010000004">
    <property type="protein sequence ID" value="KAF9610892.1"/>
    <property type="molecule type" value="Genomic_DNA"/>
</dbReference>
<evidence type="ECO:0000259" key="2">
    <source>
        <dbReference type="Pfam" id="PF13963"/>
    </source>
</evidence>
<evidence type="ECO:0000313" key="5">
    <source>
        <dbReference type="Proteomes" id="UP000631114"/>
    </source>
</evidence>
<reference evidence="4 5" key="1">
    <citation type="submission" date="2020-10" db="EMBL/GenBank/DDBJ databases">
        <title>The Coptis chinensis genome and diversification of protoberbering-type alkaloids.</title>
        <authorList>
            <person name="Wang B."/>
            <person name="Shu S."/>
            <person name="Song C."/>
            <person name="Liu Y."/>
        </authorList>
    </citation>
    <scope>NUCLEOTIDE SEQUENCE [LARGE SCALE GENOMIC DNA]</scope>
    <source>
        <strain evidence="4">HL-2020</strain>
        <tissue evidence="4">Leaf</tissue>
    </source>
</reference>
<dbReference type="Pfam" id="PF13963">
    <property type="entry name" value="Transpos_assoc"/>
    <property type="match status" value="1"/>
</dbReference>
<comment type="caution">
    <text evidence="4">The sequence shown here is derived from an EMBL/GenBank/DDBJ whole genome shotgun (WGS) entry which is preliminary data.</text>
</comment>
<dbReference type="InterPro" id="IPR029480">
    <property type="entry name" value="Transpos_assoc"/>
</dbReference>
<name>A0A835I696_9MAGN</name>
<dbReference type="Proteomes" id="UP000631114">
    <property type="component" value="Unassembled WGS sequence"/>
</dbReference>
<dbReference type="InterPro" id="IPR058352">
    <property type="entry name" value="DUF8039"/>
</dbReference>
<sequence length="326" mass="36931">MEGFGVIDKSWIDLPKEDDRFIHGVNQFVQFARDNCHHKDVIPCPCDNCRNRGRALTHEVVTLHCYQKGFYKQYTFWRMHGETSQPPSVAFERGGRSNSTNFEVGGDFPFFEENVAFSTVVEELDGDNLDADNLGMQIRMLLVVGKDSRGRCRAMGPGVNKIAMKRMEPVLDQNYHLAKENSKLWKETQTNQMNFAMQLEEIRSTMLRQQEPSTTNSFGTSNSIPRSSNATSPETSKIGKEVNLLGGWLLDIVATGCVKEVDPTYKFHERCLGERSYLVYVDEVHAQDDALPFPHDAWCKNLGEICPGNVIWPKSCVEFLSSTSQS</sequence>
<dbReference type="OrthoDB" id="1993752at2759"/>
<gene>
    <name evidence="4" type="ORF">IFM89_025426</name>
</gene>
<feature type="domain" description="Transposase-associated" evidence="2">
    <location>
        <begin position="9"/>
        <end position="82"/>
    </location>
</feature>
<keyword evidence="5" id="KW-1185">Reference proteome</keyword>
<evidence type="ECO:0000313" key="4">
    <source>
        <dbReference type="EMBL" id="KAF9610892.1"/>
    </source>
</evidence>
<evidence type="ECO:0008006" key="6">
    <source>
        <dbReference type="Google" id="ProtNLM"/>
    </source>
</evidence>
<feature type="compositionally biased region" description="Polar residues" evidence="1">
    <location>
        <begin position="208"/>
        <end position="235"/>
    </location>
</feature>
<organism evidence="4 5">
    <name type="scientific">Coptis chinensis</name>
    <dbReference type="NCBI Taxonomy" id="261450"/>
    <lineage>
        <taxon>Eukaryota</taxon>
        <taxon>Viridiplantae</taxon>
        <taxon>Streptophyta</taxon>
        <taxon>Embryophyta</taxon>
        <taxon>Tracheophyta</taxon>
        <taxon>Spermatophyta</taxon>
        <taxon>Magnoliopsida</taxon>
        <taxon>Ranunculales</taxon>
        <taxon>Ranunculaceae</taxon>
        <taxon>Coptidoideae</taxon>
        <taxon>Coptis</taxon>
    </lineage>
</organism>
<dbReference type="Pfam" id="PF26133">
    <property type="entry name" value="DUF8039"/>
    <property type="match status" value="1"/>
</dbReference>
<dbReference type="AlphaFoldDB" id="A0A835I696"/>
<proteinExistence type="predicted"/>
<evidence type="ECO:0000259" key="3">
    <source>
        <dbReference type="Pfam" id="PF26133"/>
    </source>
</evidence>
<feature type="domain" description="DUF8039" evidence="3">
    <location>
        <begin position="252"/>
        <end position="319"/>
    </location>
</feature>
<evidence type="ECO:0000256" key="1">
    <source>
        <dbReference type="SAM" id="MobiDB-lite"/>
    </source>
</evidence>
<accession>A0A835I696</accession>